<evidence type="ECO:0000256" key="3">
    <source>
        <dbReference type="SAM" id="MobiDB-lite"/>
    </source>
</evidence>
<dbReference type="SMART" id="SM00408">
    <property type="entry name" value="IGc2"/>
    <property type="match status" value="1"/>
</dbReference>
<organism evidence="6 7">
    <name type="scientific">Mauremys mutica</name>
    <name type="common">yellowpond turtle</name>
    <dbReference type="NCBI Taxonomy" id="74926"/>
    <lineage>
        <taxon>Eukaryota</taxon>
        <taxon>Metazoa</taxon>
        <taxon>Chordata</taxon>
        <taxon>Craniata</taxon>
        <taxon>Vertebrata</taxon>
        <taxon>Euteleostomi</taxon>
        <taxon>Archelosauria</taxon>
        <taxon>Testudinata</taxon>
        <taxon>Testudines</taxon>
        <taxon>Cryptodira</taxon>
        <taxon>Durocryptodira</taxon>
        <taxon>Testudinoidea</taxon>
        <taxon>Geoemydidae</taxon>
        <taxon>Geoemydinae</taxon>
        <taxon>Mauremys</taxon>
    </lineage>
</organism>
<dbReference type="Pfam" id="PF21339">
    <property type="entry name" value="VEGFR-1-like_Ig-like"/>
    <property type="match status" value="1"/>
</dbReference>
<dbReference type="InterPro" id="IPR007110">
    <property type="entry name" value="Ig-like_dom"/>
</dbReference>
<evidence type="ECO:0000259" key="5">
    <source>
        <dbReference type="PROSITE" id="PS50835"/>
    </source>
</evidence>
<feature type="compositionally biased region" description="Basic and acidic residues" evidence="3">
    <location>
        <begin position="25"/>
        <end position="41"/>
    </location>
</feature>
<dbReference type="Pfam" id="PF13927">
    <property type="entry name" value="Ig_3"/>
    <property type="match status" value="1"/>
</dbReference>
<dbReference type="AlphaFoldDB" id="A0A9D4AS15"/>
<dbReference type="InterPro" id="IPR036179">
    <property type="entry name" value="Ig-like_dom_sf"/>
</dbReference>
<evidence type="ECO:0000256" key="4">
    <source>
        <dbReference type="SAM" id="SignalP"/>
    </source>
</evidence>
<reference evidence="6" key="1">
    <citation type="submission" date="2021-09" db="EMBL/GenBank/DDBJ databases">
        <title>The genome of Mauremys mutica provides insights into the evolution of semi-aquatic lifestyle.</title>
        <authorList>
            <person name="Gong S."/>
            <person name="Gao Y."/>
        </authorList>
    </citation>
    <scope>NUCLEOTIDE SEQUENCE</scope>
    <source>
        <strain evidence="6">MM-2020</strain>
        <tissue evidence="6">Muscle</tissue>
    </source>
</reference>
<feature type="region of interest" description="Disordered" evidence="3">
    <location>
        <begin position="25"/>
        <end position="77"/>
    </location>
</feature>
<dbReference type="SUPFAM" id="SSF48726">
    <property type="entry name" value="Immunoglobulin"/>
    <property type="match status" value="3"/>
</dbReference>
<feature type="signal peptide" evidence="4">
    <location>
        <begin position="1"/>
        <end position="21"/>
    </location>
</feature>
<evidence type="ECO:0000313" key="7">
    <source>
        <dbReference type="Proteomes" id="UP000827986"/>
    </source>
</evidence>
<dbReference type="PROSITE" id="PS50835">
    <property type="entry name" value="IG_LIKE"/>
    <property type="match status" value="1"/>
</dbReference>
<keyword evidence="4" id="KW-0732">Signal</keyword>
<name>A0A9D4AS15_9SAUR</name>
<dbReference type="Proteomes" id="UP000827986">
    <property type="component" value="Unassembled WGS sequence"/>
</dbReference>
<feature type="chain" id="PRO_5039698712" description="Platelet-derived growth factor receptor-like protein" evidence="4">
    <location>
        <begin position="22"/>
        <end position="402"/>
    </location>
</feature>
<feature type="domain" description="Ig-like" evidence="5">
    <location>
        <begin position="288"/>
        <end position="384"/>
    </location>
</feature>
<dbReference type="OrthoDB" id="9864753at2759"/>
<proteinExistence type="predicted"/>
<dbReference type="InterPro" id="IPR013783">
    <property type="entry name" value="Ig-like_fold"/>
</dbReference>
<evidence type="ECO:0000256" key="1">
    <source>
        <dbReference type="ARBA" id="ARBA00011360"/>
    </source>
</evidence>
<comment type="caution">
    <text evidence="6">The sequence shown here is derived from an EMBL/GenBank/DDBJ whole genome shotgun (WGS) entry which is preliminary data.</text>
</comment>
<comment type="subunit">
    <text evidence="1">Forms a complex composed of PDGFRL, TNK2 and GRB2.</text>
</comment>
<evidence type="ECO:0000256" key="2">
    <source>
        <dbReference type="ARBA" id="ARBA00019671"/>
    </source>
</evidence>
<sequence>MNSKALAVLGCSLLLLILAECQEKEKPPKATEKKVTKEPKPNKLKPPKATGEKLHQAVAKPPKGKARVKPTAPPRQVHQPASILTRVVTRGQFQKVPDSLTLTAGDTLELRCRGRSVRWRFPAYLEDEEEGRLRIKHFERHSQLLVVNSRAADTGEYSCWSFQCRDSECQDGEDRTGKAFIFFTDPQELFVPTEDYYEVVQLRTNHPTLLPCQVTSPLAKVTLHREFPPEEVAVDGIDISYDVKRGFVIHRPRPSYAGSLFCMASLAGVRQISTKYMLIYINYPSSVPKPTVSASATTVRAGENFNVTCTVFGEPEVAVDFTWEYPGQQIGRPPYSRERADLARRGGQVQQESESILYIDEARAIDEGLYTCSAMNLQGTTTVSTRVQVLPATPAPRAARSG</sequence>
<dbReference type="SMART" id="SM00409">
    <property type="entry name" value="IG"/>
    <property type="match status" value="3"/>
</dbReference>
<evidence type="ECO:0000313" key="6">
    <source>
        <dbReference type="EMBL" id="KAH1166290.1"/>
    </source>
</evidence>
<dbReference type="InterPro" id="IPR003598">
    <property type="entry name" value="Ig_sub2"/>
</dbReference>
<dbReference type="InterPro" id="IPR003599">
    <property type="entry name" value="Ig_sub"/>
</dbReference>
<dbReference type="InterPro" id="IPR042495">
    <property type="entry name" value="PDGFRL"/>
</dbReference>
<dbReference type="Gene3D" id="2.60.40.10">
    <property type="entry name" value="Immunoglobulins"/>
    <property type="match status" value="3"/>
</dbReference>
<gene>
    <name evidence="6" type="ORF">KIL84_015462</name>
</gene>
<dbReference type="EMBL" id="JAHDVG010000487">
    <property type="protein sequence ID" value="KAH1166290.1"/>
    <property type="molecule type" value="Genomic_DNA"/>
</dbReference>
<dbReference type="PANTHER" id="PTHR15360">
    <property type="entry name" value="PLATELET-DERIVED GROWTH FACTOR RECEPTOR LIKE"/>
    <property type="match status" value="1"/>
</dbReference>
<accession>A0A9D4AS15</accession>
<dbReference type="PANTHER" id="PTHR15360:SF2">
    <property type="entry name" value="PLATELET-DERIVED GROWTH FACTOR RECEPTOR-LIKE PROTEIN"/>
    <property type="match status" value="1"/>
</dbReference>
<protein>
    <recommendedName>
        <fullName evidence="2">Platelet-derived growth factor receptor-like protein</fullName>
    </recommendedName>
</protein>
<keyword evidence="7" id="KW-1185">Reference proteome</keyword>